<accession>A0A0B1R5N8</accession>
<reference evidence="1 2" key="1">
    <citation type="submission" date="2014-11" db="EMBL/GenBank/DDBJ databases">
        <title>Genome sequencing of Pantoea rodasii ND03.</title>
        <authorList>
            <person name="Muhamad Yunos N.Y."/>
            <person name="Chan K.-G."/>
        </authorList>
    </citation>
    <scope>NUCLEOTIDE SEQUENCE [LARGE SCALE GENOMIC DNA]</scope>
    <source>
        <strain evidence="1 2">ND03</strain>
    </source>
</reference>
<dbReference type="AlphaFoldDB" id="A0A0B1R5N8"/>
<proteinExistence type="predicted"/>
<protein>
    <submittedName>
        <fullName evidence="1">Uncharacterized protein</fullName>
    </submittedName>
</protein>
<evidence type="ECO:0000313" key="1">
    <source>
        <dbReference type="EMBL" id="KHJ66405.1"/>
    </source>
</evidence>
<sequence length="89" mass="9815">MADINERIGILEQTINDLHLDLYASKVAITVLSSVIDKMGGDPGLLVTSYEQEKSSAPLVKFNHPGHEDDADEIRKRVLSLLSKPEQTV</sequence>
<dbReference type="Proteomes" id="UP000030853">
    <property type="component" value="Unassembled WGS sequence"/>
</dbReference>
<dbReference type="EMBL" id="JTJJ01000085">
    <property type="protein sequence ID" value="KHJ66405.1"/>
    <property type="molecule type" value="Genomic_DNA"/>
</dbReference>
<comment type="caution">
    <text evidence="1">The sequence shown here is derived from an EMBL/GenBank/DDBJ whole genome shotgun (WGS) entry which is preliminary data.</text>
</comment>
<organism evidence="1 2">
    <name type="scientific">Pantoea rodasii</name>
    <dbReference type="NCBI Taxonomy" id="1076549"/>
    <lineage>
        <taxon>Bacteria</taxon>
        <taxon>Pseudomonadati</taxon>
        <taxon>Pseudomonadota</taxon>
        <taxon>Gammaproteobacteria</taxon>
        <taxon>Enterobacterales</taxon>
        <taxon>Erwiniaceae</taxon>
        <taxon>Pantoea</taxon>
    </lineage>
</organism>
<evidence type="ECO:0000313" key="2">
    <source>
        <dbReference type="Proteomes" id="UP000030853"/>
    </source>
</evidence>
<gene>
    <name evidence="1" type="ORF">QU24_19570</name>
</gene>
<dbReference type="RefSeq" id="WP_039334471.1">
    <property type="nucleotide sequence ID" value="NZ_JTJJ01000085.1"/>
</dbReference>
<name>A0A0B1R5N8_9GAMM</name>